<dbReference type="InterPro" id="IPR010998">
    <property type="entry name" value="Integrase_recombinase_N"/>
</dbReference>
<feature type="domain" description="Tyr recombinase" evidence="6">
    <location>
        <begin position="99"/>
        <end position="282"/>
    </location>
</feature>
<dbReference type="Gene3D" id="1.10.443.10">
    <property type="entry name" value="Intergrase catalytic core"/>
    <property type="match status" value="1"/>
</dbReference>
<evidence type="ECO:0000259" key="6">
    <source>
        <dbReference type="PROSITE" id="PS51898"/>
    </source>
</evidence>
<evidence type="ECO:0000313" key="9">
    <source>
        <dbReference type="Proteomes" id="UP001163831"/>
    </source>
</evidence>
<keyword evidence="2" id="KW-0229">DNA integration</keyword>
<dbReference type="InterPro" id="IPR050090">
    <property type="entry name" value="Tyrosine_recombinase_XerCD"/>
</dbReference>
<evidence type="ECO:0000256" key="3">
    <source>
        <dbReference type="ARBA" id="ARBA00023125"/>
    </source>
</evidence>
<accession>A0ABY6GN94</accession>
<dbReference type="Proteomes" id="UP001163831">
    <property type="component" value="Chromosome"/>
</dbReference>
<evidence type="ECO:0000256" key="5">
    <source>
        <dbReference type="PROSITE-ProRule" id="PRU01248"/>
    </source>
</evidence>
<protein>
    <submittedName>
        <fullName evidence="8">Tyrosine recombinase</fullName>
    </submittedName>
</protein>
<keyword evidence="1" id="KW-0159">Chromosome partition</keyword>
<name>A0ABY6GN94_9PROT</name>
<dbReference type="PROSITE" id="PS51898">
    <property type="entry name" value="TYR_RECOMBINASE"/>
    <property type="match status" value="1"/>
</dbReference>
<dbReference type="PANTHER" id="PTHR30349:SF81">
    <property type="entry name" value="TYROSINE RECOMBINASE XERC"/>
    <property type="match status" value="1"/>
</dbReference>
<dbReference type="PROSITE" id="PS51900">
    <property type="entry name" value="CB"/>
    <property type="match status" value="1"/>
</dbReference>
<reference evidence="8" key="1">
    <citation type="submission" date="2022-10" db="EMBL/GenBank/DDBJ databases">
        <title>Candidatus Kirkpatrella diaphorinas gen. nov., sp. nov., an uncultured endosymbiont identified in a population of Diaphorina citri from Hawaii.</title>
        <authorList>
            <person name="Henry E.M."/>
            <person name="Carlson C.R."/>
            <person name="Kuo Y.-W."/>
        </authorList>
    </citation>
    <scope>NUCLEOTIDE SEQUENCE</scope>
    <source>
        <strain evidence="8">CADCRV1</strain>
    </source>
</reference>
<keyword evidence="9" id="KW-1185">Reference proteome</keyword>
<organism evidence="8 9">
    <name type="scientific">Candidatus Kirkpatrickella diaphorinae</name>
    <dbReference type="NCBI Taxonomy" id="2984322"/>
    <lineage>
        <taxon>Bacteria</taxon>
        <taxon>Pseudomonadati</taxon>
        <taxon>Pseudomonadota</taxon>
        <taxon>Alphaproteobacteria</taxon>
        <taxon>Acetobacterales</taxon>
        <taxon>Acetobacteraceae</taxon>
        <taxon>Candidatus Kirkpatrickella</taxon>
    </lineage>
</organism>
<proteinExistence type="predicted"/>
<evidence type="ECO:0000256" key="1">
    <source>
        <dbReference type="ARBA" id="ARBA00022829"/>
    </source>
</evidence>
<keyword evidence="3 5" id="KW-0238">DNA-binding</keyword>
<dbReference type="EMBL" id="CP107052">
    <property type="protein sequence ID" value="UYH52246.1"/>
    <property type="molecule type" value="Genomic_DNA"/>
</dbReference>
<dbReference type="InterPro" id="IPR044068">
    <property type="entry name" value="CB"/>
</dbReference>
<dbReference type="RefSeq" id="WP_319807838.1">
    <property type="nucleotide sequence ID" value="NZ_CP107052.1"/>
</dbReference>
<gene>
    <name evidence="8" type="ORF">N5W20_05035</name>
</gene>
<feature type="domain" description="Core-binding (CB)" evidence="7">
    <location>
        <begin position="1"/>
        <end position="78"/>
    </location>
</feature>
<dbReference type="SUPFAM" id="SSF56349">
    <property type="entry name" value="DNA breaking-rejoining enzymes"/>
    <property type="match status" value="1"/>
</dbReference>
<dbReference type="Gene3D" id="1.10.150.130">
    <property type="match status" value="1"/>
</dbReference>
<dbReference type="InterPro" id="IPR011010">
    <property type="entry name" value="DNA_brk_join_enz"/>
</dbReference>
<dbReference type="InterPro" id="IPR013762">
    <property type="entry name" value="Integrase-like_cat_sf"/>
</dbReference>
<sequence length="293" mass="32795">MLAAERNAAPQTRAAYETDLRHFTSFMASQGEDTEDAVMQAESGRVEAYMQSLGKDGLSARTAARRLACLRQFFQFCVRESWRKDDPTAKIESPSLGLVLPKFLNEAEIERLLEDGTRGHDDPRRDLVSRAALELLYSAGLRISELLNLPARIALSESAMIPIRGKGGRERLIPISEKARESILALQAHDAALRSQWLFPGRDPQRHLTRQGFDKILHQCALHAGIDPARLSPHVLRHSFATHLLERGADLRALQTLLGHADIATTQLYTHVLQARLQELVETHHPLARNVDC</sequence>
<dbReference type="Pfam" id="PF02899">
    <property type="entry name" value="Phage_int_SAM_1"/>
    <property type="match status" value="1"/>
</dbReference>
<evidence type="ECO:0000259" key="7">
    <source>
        <dbReference type="PROSITE" id="PS51900"/>
    </source>
</evidence>
<dbReference type="NCBIfam" id="NF001399">
    <property type="entry name" value="PRK00283.1"/>
    <property type="match status" value="1"/>
</dbReference>
<dbReference type="InterPro" id="IPR004107">
    <property type="entry name" value="Integrase_SAM-like_N"/>
</dbReference>
<evidence type="ECO:0000256" key="2">
    <source>
        <dbReference type="ARBA" id="ARBA00022908"/>
    </source>
</evidence>
<dbReference type="InterPro" id="IPR002104">
    <property type="entry name" value="Integrase_catalytic"/>
</dbReference>
<evidence type="ECO:0000256" key="4">
    <source>
        <dbReference type="ARBA" id="ARBA00023172"/>
    </source>
</evidence>
<evidence type="ECO:0000313" key="8">
    <source>
        <dbReference type="EMBL" id="UYH52246.1"/>
    </source>
</evidence>
<keyword evidence="4" id="KW-0233">DNA recombination</keyword>
<dbReference type="Pfam" id="PF00589">
    <property type="entry name" value="Phage_integrase"/>
    <property type="match status" value="1"/>
</dbReference>
<dbReference type="PANTHER" id="PTHR30349">
    <property type="entry name" value="PHAGE INTEGRASE-RELATED"/>
    <property type="match status" value="1"/>
</dbReference>